<dbReference type="PANTHER" id="PTHR23150">
    <property type="entry name" value="SULFATASE MODIFYING FACTOR 1, 2"/>
    <property type="match status" value="1"/>
</dbReference>
<dbReference type="Proteomes" id="UP000050421">
    <property type="component" value="Unassembled WGS sequence"/>
</dbReference>
<feature type="domain" description="Sulfatase-modifying factor enzyme-like" evidence="2">
    <location>
        <begin position="54"/>
        <end position="360"/>
    </location>
</feature>
<dbReference type="InterPro" id="IPR042095">
    <property type="entry name" value="SUMF_sf"/>
</dbReference>
<dbReference type="PANTHER" id="PTHR23150:SF19">
    <property type="entry name" value="FORMYLGLYCINE-GENERATING ENZYME"/>
    <property type="match status" value="1"/>
</dbReference>
<evidence type="ECO:0000313" key="3">
    <source>
        <dbReference type="EMBL" id="KPQ11746.1"/>
    </source>
</evidence>
<gene>
    <name evidence="3" type="ORF">HLUCCX10_15060</name>
</gene>
<dbReference type="InterPro" id="IPR005532">
    <property type="entry name" value="SUMF_dom"/>
</dbReference>
<dbReference type="GO" id="GO:0120147">
    <property type="term" value="F:formylglycine-generating oxidase activity"/>
    <property type="evidence" value="ECO:0007669"/>
    <property type="project" value="TreeGrafter"/>
</dbReference>
<dbReference type="EMBL" id="LJXT01000118">
    <property type="protein sequence ID" value="KPQ11746.1"/>
    <property type="molecule type" value="Genomic_DNA"/>
</dbReference>
<dbReference type="STRING" id="1305737.GCA_000526355_01177"/>
<dbReference type="PATRIC" id="fig|1305737.6.peg.3759"/>
<reference evidence="3 4" key="1">
    <citation type="submission" date="2015-09" db="EMBL/GenBank/DDBJ databases">
        <title>Identification and resolution of microdiversity through metagenomic sequencing of parallel consortia.</title>
        <authorList>
            <person name="Nelson W.C."/>
            <person name="Romine M.F."/>
            <person name="Lindemann S.R."/>
        </authorList>
    </citation>
    <scope>NUCLEOTIDE SEQUENCE [LARGE SCALE GENOMIC DNA]</scope>
    <source>
        <strain evidence="3">HL-49</strain>
    </source>
</reference>
<evidence type="ECO:0000259" key="2">
    <source>
        <dbReference type="Pfam" id="PF03781"/>
    </source>
</evidence>
<dbReference type="PROSITE" id="PS51257">
    <property type="entry name" value="PROKAR_LIPOPROTEIN"/>
    <property type="match status" value="1"/>
</dbReference>
<evidence type="ECO:0000256" key="1">
    <source>
        <dbReference type="SAM" id="MobiDB-lite"/>
    </source>
</evidence>
<sequence length="370" mass="41025">MKNSIAKGFIRTKVNLLILAVIGFSCSEKSETQDPESEAQIVYDTPKPTKDTPEGMAWIPGGEFTMGTNEADAYAAEKPAVRLKVEGFWMDTHEVTNAEFAEFVEQTGYVTMAERPVEWEELKKQLPPGTPKPDDSLLVPGSLVFTPPASQVPLQDISLWWTWVNGASWRHPEGPDSNLDGRENHPVVHIAYDDAVAFAEWVGKRLPTEIEWEFAARGGMNGKRFAWGDELTPNGQYLANTFQGNFPNENTAMDGFVGTSPVKSFAPNTFGLYDMIGNVWELTSDWFDALKYARLAGEAPKLDAGMNPCYNPDNPFAKERVIKGGSYLCAANYCVNYRPSARQGQAYDSGTSNVGFRLVKDPENKNLTLK</sequence>
<dbReference type="SUPFAM" id="SSF56436">
    <property type="entry name" value="C-type lectin-like"/>
    <property type="match status" value="1"/>
</dbReference>
<organism evidence="3 4">
    <name type="scientific">Algoriphagus marincola HL-49</name>
    <dbReference type="NCBI Taxonomy" id="1305737"/>
    <lineage>
        <taxon>Bacteria</taxon>
        <taxon>Pseudomonadati</taxon>
        <taxon>Bacteroidota</taxon>
        <taxon>Cytophagia</taxon>
        <taxon>Cytophagales</taxon>
        <taxon>Cyclobacteriaceae</taxon>
        <taxon>Algoriphagus</taxon>
    </lineage>
</organism>
<dbReference type="Gene3D" id="3.90.1580.10">
    <property type="entry name" value="paralog of FGE (formylglycine-generating enzyme)"/>
    <property type="match status" value="1"/>
</dbReference>
<protein>
    <recommendedName>
        <fullName evidence="2">Sulfatase-modifying factor enzyme-like domain-containing protein</fullName>
    </recommendedName>
</protein>
<dbReference type="eggNOG" id="COG1262">
    <property type="taxonomic scope" value="Bacteria"/>
</dbReference>
<proteinExistence type="predicted"/>
<dbReference type="OrthoDB" id="9768004at2"/>
<feature type="region of interest" description="Disordered" evidence="1">
    <location>
        <begin position="29"/>
        <end position="52"/>
    </location>
</feature>
<name>A0A0N8KEM4_9BACT</name>
<accession>A0A0N8KEM4</accession>
<dbReference type="Pfam" id="PF03781">
    <property type="entry name" value="FGE-sulfatase"/>
    <property type="match status" value="1"/>
</dbReference>
<dbReference type="InterPro" id="IPR051043">
    <property type="entry name" value="Sulfatase_Mod_Factor_Kinase"/>
</dbReference>
<dbReference type="InterPro" id="IPR016187">
    <property type="entry name" value="CTDL_fold"/>
</dbReference>
<evidence type="ECO:0000313" key="4">
    <source>
        <dbReference type="Proteomes" id="UP000050421"/>
    </source>
</evidence>
<comment type="caution">
    <text evidence="3">The sequence shown here is derived from an EMBL/GenBank/DDBJ whole genome shotgun (WGS) entry which is preliminary data.</text>
</comment>
<dbReference type="AlphaFoldDB" id="A0A0N8KEM4"/>